<dbReference type="PANTHER" id="PTHR33643">
    <property type="entry name" value="UREASE ACCESSORY PROTEIN D"/>
    <property type="match status" value="1"/>
</dbReference>
<dbReference type="Pfam" id="PF01774">
    <property type="entry name" value="UreD"/>
    <property type="match status" value="1"/>
</dbReference>
<proteinExistence type="inferred from homology"/>
<evidence type="ECO:0008006" key="5">
    <source>
        <dbReference type="Google" id="ProtNLM"/>
    </source>
</evidence>
<comment type="similarity">
    <text evidence="1">Belongs to the UreD family.</text>
</comment>
<protein>
    <recommendedName>
        <fullName evidence="5">Urease accessory protein D</fullName>
    </recommendedName>
</protein>
<dbReference type="AlphaFoldDB" id="A0A9Q0GA03"/>
<dbReference type="GO" id="GO:0016151">
    <property type="term" value="F:nickel cation binding"/>
    <property type="evidence" value="ECO:0007669"/>
    <property type="project" value="InterPro"/>
</dbReference>
<evidence type="ECO:0000313" key="3">
    <source>
        <dbReference type="EMBL" id="KAJ4845846.1"/>
    </source>
</evidence>
<gene>
    <name evidence="3" type="ORF">Tsubulata_009970</name>
</gene>
<evidence type="ECO:0000313" key="4">
    <source>
        <dbReference type="Proteomes" id="UP001141552"/>
    </source>
</evidence>
<name>A0A9Q0GA03_9ROSI</name>
<dbReference type="InterPro" id="IPR002669">
    <property type="entry name" value="UreD"/>
</dbReference>
<dbReference type="PANTHER" id="PTHR33643:SF1">
    <property type="entry name" value="UREASE ACCESSORY PROTEIN D"/>
    <property type="match status" value="1"/>
</dbReference>
<dbReference type="Proteomes" id="UP001141552">
    <property type="component" value="Unassembled WGS sequence"/>
</dbReference>
<reference evidence="3" key="2">
    <citation type="journal article" date="2023" name="Plants (Basel)">
        <title>Annotation of the Turnera subulata (Passifloraceae) Draft Genome Reveals the S-Locus Evolved after the Divergence of Turneroideae from Passifloroideae in a Stepwise Manner.</title>
        <authorList>
            <person name="Henning P.M."/>
            <person name="Roalson E.H."/>
            <person name="Mir W."/>
            <person name="McCubbin A.G."/>
            <person name="Shore J.S."/>
        </authorList>
    </citation>
    <scope>NUCLEOTIDE SEQUENCE</scope>
    <source>
        <strain evidence="3">F60SS</strain>
    </source>
</reference>
<keyword evidence="2" id="KW-0143">Chaperone</keyword>
<evidence type="ECO:0000256" key="1">
    <source>
        <dbReference type="ARBA" id="ARBA00007177"/>
    </source>
</evidence>
<sequence length="295" mass="32784">MFPKTIWERERGMVAGRIVVERAGGKSTVTKCFSKYPLKFIIPNKVAPSKTDAVWIYSLTYGGGIVSVVFRIQALVVSQVYKSLGSKCSQQFLKATVGVDALLAVIPDPVTCFSTARYRQKQVFRVLSNSSLVLVDWFTSGRHENGERWNFDIYNSTNNIILGDDQPVFLDTVLVEKGSITTISERMLDYQVIAMVVLLGPKLKQIQCRVQENVKKMMSEELNMHFTCLSGHAKSNGHCFSKPSLVASCSRFGPEDIGVVVRVAATTTESVYKFLQSQLACLETLIGVLPYRGTC</sequence>
<evidence type="ECO:0000256" key="2">
    <source>
        <dbReference type="ARBA" id="ARBA00023186"/>
    </source>
</evidence>
<dbReference type="EMBL" id="JAKUCV010001557">
    <property type="protein sequence ID" value="KAJ4845846.1"/>
    <property type="molecule type" value="Genomic_DNA"/>
</dbReference>
<dbReference type="OrthoDB" id="5550464at2759"/>
<accession>A0A9Q0GA03</accession>
<reference evidence="3" key="1">
    <citation type="submission" date="2022-02" db="EMBL/GenBank/DDBJ databases">
        <authorList>
            <person name="Henning P.M."/>
            <person name="McCubbin A.G."/>
            <person name="Shore J.S."/>
        </authorList>
    </citation>
    <scope>NUCLEOTIDE SEQUENCE</scope>
    <source>
        <strain evidence="3">F60SS</strain>
        <tissue evidence="3">Leaves</tissue>
    </source>
</reference>
<organism evidence="3 4">
    <name type="scientific">Turnera subulata</name>
    <dbReference type="NCBI Taxonomy" id="218843"/>
    <lineage>
        <taxon>Eukaryota</taxon>
        <taxon>Viridiplantae</taxon>
        <taxon>Streptophyta</taxon>
        <taxon>Embryophyta</taxon>
        <taxon>Tracheophyta</taxon>
        <taxon>Spermatophyta</taxon>
        <taxon>Magnoliopsida</taxon>
        <taxon>eudicotyledons</taxon>
        <taxon>Gunneridae</taxon>
        <taxon>Pentapetalae</taxon>
        <taxon>rosids</taxon>
        <taxon>fabids</taxon>
        <taxon>Malpighiales</taxon>
        <taxon>Passifloraceae</taxon>
        <taxon>Turnera</taxon>
    </lineage>
</organism>
<comment type="caution">
    <text evidence="3">The sequence shown here is derived from an EMBL/GenBank/DDBJ whole genome shotgun (WGS) entry which is preliminary data.</text>
</comment>
<keyword evidence="4" id="KW-1185">Reference proteome</keyword>